<proteinExistence type="predicted"/>
<gene>
    <name evidence="3" type="ORF">PCOR1329_LOCUS46767</name>
</gene>
<feature type="region of interest" description="Disordered" evidence="1">
    <location>
        <begin position="77"/>
        <end position="100"/>
    </location>
</feature>
<protein>
    <submittedName>
        <fullName evidence="3">Uncharacterized protein</fullName>
    </submittedName>
</protein>
<organism evidence="3 4">
    <name type="scientific">Prorocentrum cordatum</name>
    <dbReference type="NCBI Taxonomy" id="2364126"/>
    <lineage>
        <taxon>Eukaryota</taxon>
        <taxon>Sar</taxon>
        <taxon>Alveolata</taxon>
        <taxon>Dinophyceae</taxon>
        <taxon>Prorocentrales</taxon>
        <taxon>Prorocentraceae</taxon>
        <taxon>Prorocentrum</taxon>
    </lineage>
</organism>
<evidence type="ECO:0000256" key="2">
    <source>
        <dbReference type="SAM" id="SignalP"/>
    </source>
</evidence>
<dbReference type="EMBL" id="CAUYUJ010015626">
    <property type="protein sequence ID" value="CAK0856360.1"/>
    <property type="molecule type" value="Genomic_DNA"/>
</dbReference>
<sequence>MWSSWFWEGGSLKLWQLLLAAGLAISALAIVPATCAAHYQRRGRSFCEGGADGESDEEVEEPLMASFSEALKQGPFQSCAAPASSPVQHARTGGSTPGAPLRPVVATAPAATPPLYACQLPPVHIARVTSFSQQACAQADGCSYKPLQ</sequence>
<accession>A0ABN9UAK2</accession>
<keyword evidence="2" id="KW-0732">Signal</keyword>
<evidence type="ECO:0000313" key="4">
    <source>
        <dbReference type="Proteomes" id="UP001189429"/>
    </source>
</evidence>
<evidence type="ECO:0000256" key="1">
    <source>
        <dbReference type="SAM" id="MobiDB-lite"/>
    </source>
</evidence>
<comment type="caution">
    <text evidence="3">The sequence shown here is derived from an EMBL/GenBank/DDBJ whole genome shotgun (WGS) entry which is preliminary data.</text>
</comment>
<feature type="signal peptide" evidence="2">
    <location>
        <begin position="1"/>
        <end position="29"/>
    </location>
</feature>
<name>A0ABN9UAK2_9DINO</name>
<dbReference type="Proteomes" id="UP001189429">
    <property type="component" value="Unassembled WGS sequence"/>
</dbReference>
<reference evidence="3" key="1">
    <citation type="submission" date="2023-10" db="EMBL/GenBank/DDBJ databases">
        <authorList>
            <person name="Chen Y."/>
            <person name="Shah S."/>
            <person name="Dougan E. K."/>
            <person name="Thang M."/>
            <person name="Chan C."/>
        </authorList>
    </citation>
    <scope>NUCLEOTIDE SEQUENCE [LARGE SCALE GENOMIC DNA]</scope>
</reference>
<evidence type="ECO:0000313" key="3">
    <source>
        <dbReference type="EMBL" id="CAK0856360.1"/>
    </source>
</evidence>
<feature type="chain" id="PRO_5046649174" evidence="2">
    <location>
        <begin position="30"/>
        <end position="148"/>
    </location>
</feature>
<keyword evidence="4" id="KW-1185">Reference proteome</keyword>